<evidence type="ECO:0000313" key="3">
    <source>
        <dbReference type="EMBL" id="ESK97997.1"/>
    </source>
</evidence>
<protein>
    <submittedName>
        <fullName evidence="3">Duf1665 domain protein</fullName>
    </submittedName>
</protein>
<feature type="compositionally biased region" description="Acidic residues" evidence="2">
    <location>
        <begin position="39"/>
        <end position="50"/>
    </location>
</feature>
<dbReference type="PANTHER" id="PTHR13245">
    <property type="entry name" value="RRP15-LIKE PROTEIN"/>
    <property type="match status" value="1"/>
</dbReference>
<reference evidence="3 4" key="1">
    <citation type="journal article" date="2014" name="BMC Genomics">
        <title>Genome and secretome analysis of the hemibiotrophic fungal pathogen, Moniliophthora roreri, which causes frosty pod rot disease of cacao: mechanisms of the biotrophic and necrotrophic phases.</title>
        <authorList>
            <person name="Meinhardt L.W."/>
            <person name="Costa G.G.L."/>
            <person name="Thomazella D.P.T."/>
            <person name="Teixeira P.J.P.L."/>
            <person name="Carazzolle M.F."/>
            <person name="Schuster S.C."/>
            <person name="Carlson J.E."/>
            <person name="Guiltinan M.J."/>
            <person name="Mieczkowski P."/>
            <person name="Farmer A."/>
            <person name="Ramaraj T."/>
            <person name="Crozier J."/>
            <person name="Davis R.E."/>
            <person name="Shao J."/>
            <person name="Melnick R.L."/>
            <person name="Pereira G.A.G."/>
            <person name="Bailey B.A."/>
        </authorList>
    </citation>
    <scope>NUCLEOTIDE SEQUENCE [LARGE SCALE GENOMIC DNA]</scope>
    <source>
        <strain evidence="3 4">MCA 2997</strain>
    </source>
</reference>
<dbReference type="KEGG" id="mrr:Moror_935"/>
<organism evidence="3 4">
    <name type="scientific">Moniliophthora roreri (strain MCA 2997)</name>
    <name type="common">Cocoa frosty pod rot fungus</name>
    <name type="synonym">Crinipellis roreri</name>
    <dbReference type="NCBI Taxonomy" id="1381753"/>
    <lineage>
        <taxon>Eukaryota</taxon>
        <taxon>Fungi</taxon>
        <taxon>Dikarya</taxon>
        <taxon>Basidiomycota</taxon>
        <taxon>Agaricomycotina</taxon>
        <taxon>Agaricomycetes</taxon>
        <taxon>Agaricomycetidae</taxon>
        <taxon>Agaricales</taxon>
        <taxon>Marasmiineae</taxon>
        <taxon>Marasmiaceae</taxon>
        <taxon>Moniliophthora</taxon>
    </lineage>
</organism>
<dbReference type="InterPro" id="IPR012459">
    <property type="entry name" value="Rrp15"/>
</dbReference>
<keyword evidence="4" id="KW-1185">Reference proteome</keyword>
<comment type="similarity">
    <text evidence="1">Belongs to the RRP15 family.</text>
</comment>
<comment type="caution">
    <text evidence="3">The sequence shown here is derived from an EMBL/GenBank/DDBJ whole genome shotgun (WGS) entry which is preliminary data.</text>
</comment>
<dbReference type="AlphaFoldDB" id="V2XW50"/>
<dbReference type="EMBL" id="AWSO01000014">
    <property type="protein sequence ID" value="ESK97997.1"/>
    <property type="molecule type" value="Genomic_DNA"/>
</dbReference>
<dbReference type="OrthoDB" id="20949at2759"/>
<feature type="region of interest" description="Disordered" evidence="2">
    <location>
        <begin position="181"/>
        <end position="219"/>
    </location>
</feature>
<feature type="compositionally biased region" description="Basic and acidic residues" evidence="2">
    <location>
        <begin position="204"/>
        <end position="219"/>
    </location>
</feature>
<dbReference type="Pfam" id="PF07890">
    <property type="entry name" value="Rrp15p"/>
    <property type="match status" value="1"/>
</dbReference>
<feature type="region of interest" description="Disordered" evidence="2">
    <location>
        <begin position="24"/>
        <end position="109"/>
    </location>
</feature>
<dbReference type="GO" id="GO:0000470">
    <property type="term" value="P:maturation of LSU-rRNA"/>
    <property type="evidence" value="ECO:0007669"/>
    <property type="project" value="TreeGrafter"/>
</dbReference>
<dbReference type="STRING" id="1381753.V2XW50"/>
<name>V2XW50_MONRO</name>
<evidence type="ECO:0000313" key="4">
    <source>
        <dbReference type="Proteomes" id="UP000017559"/>
    </source>
</evidence>
<dbReference type="Proteomes" id="UP000017559">
    <property type="component" value="Unassembled WGS sequence"/>
</dbReference>
<dbReference type="GO" id="GO:0000460">
    <property type="term" value="P:maturation of 5.8S rRNA"/>
    <property type="evidence" value="ECO:0007669"/>
    <property type="project" value="TreeGrafter"/>
</dbReference>
<feature type="compositionally biased region" description="Polar residues" evidence="2">
    <location>
        <begin position="87"/>
        <end position="103"/>
    </location>
</feature>
<feature type="compositionally biased region" description="Basic residues" evidence="2">
    <location>
        <begin position="66"/>
        <end position="77"/>
    </location>
</feature>
<dbReference type="HOGENOM" id="CLU_088030_0_0_1"/>
<accession>V2XW50</accession>
<sequence>MSARLFPPLPPTLATAGNNIIMVPLKRPSAENSHSEQESSSEEYESDSGSEEYNSSDAEIASLKPQKSKQTKKRKLRATGPNAFGATLQTLLSTGTPPSQTGNVLALKPSVNRKRDDELLEKQARQVLQVERKEKEDKGRIRGEGVLEEWGAEAERGLRKVAQRGVVKLFNYIQESQVVATHAAEEKKAQRGTGKPTLPAPSLVKEKKGKKDKDNLLGRGKEAAVGKDDFFDMIRTGSVVSKA</sequence>
<proteinExistence type="inferred from homology"/>
<dbReference type="PANTHER" id="PTHR13245:SF14">
    <property type="entry name" value="RRP15-LIKE PROTEIN"/>
    <property type="match status" value="1"/>
</dbReference>
<gene>
    <name evidence="3" type="ORF">Moror_935</name>
</gene>
<dbReference type="GO" id="GO:0030687">
    <property type="term" value="C:preribosome, large subunit precursor"/>
    <property type="evidence" value="ECO:0007669"/>
    <property type="project" value="TreeGrafter"/>
</dbReference>
<evidence type="ECO:0000256" key="2">
    <source>
        <dbReference type="SAM" id="MobiDB-lite"/>
    </source>
</evidence>
<evidence type="ECO:0000256" key="1">
    <source>
        <dbReference type="ARBA" id="ARBA00007462"/>
    </source>
</evidence>